<dbReference type="PATRIC" id="fig|319653.3.peg.1322"/>
<dbReference type="SUPFAM" id="SSF55729">
    <property type="entry name" value="Acyl-CoA N-acyltransferases (Nat)"/>
    <property type="match status" value="1"/>
</dbReference>
<dbReference type="InterPro" id="IPR000182">
    <property type="entry name" value="GNAT_dom"/>
</dbReference>
<dbReference type="GO" id="GO:0016747">
    <property type="term" value="F:acyltransferase activity, transferring groups other than amino-acyl groups"/>
    <property type="evidence" value="ECO:0007669"/>
    <property type="project" value="InterPro"/>
</dbReference>
<proteinExistence type="predicted"/>
<reference evidence="5 7" key="2">
    <citation type="submission" date="2016-10" db="EMBL/GenBank/DDBJ databases">
        <authorList>
            <person name="Varghese N."/>
            <person name="Submissions S."/>
        </authorList>
    </citation>
    <scope>NUCLEOTIDE SEQUENCE [LARGE SCALE GENOMIC DNA]</scope>
    <source>
        <strain evidence="5 7">CGMCC 1.3889</strain>
    </source>
</reference>
<dbReference type="Proteomes" id="UP000051749">
    <property type="component" value="Unassembled WGS sequence"/>
</dbReference>
<dbReference type="EMBL" id="JQBY01000003">
    <property type="protein sequence ID" value="KRN83272.1"/>
    <property type="molecule type" value="Genomic_DNA"/>
</dbReference>
<dbReference type="Gene3D" id="3.40.630.30">
    <property type="match status" value="1"/>
</dbReference>
<evidence type="ECO:0000313" key="4">
    <source>
        <dbReference type="EMBL" id="KRN83272.1"/>
    </source>
</evidence>
<comment type="caution">
    <text evidence="4">The sequence shown here is derived from an EMBL/GenBank/DDBJ whole genome shotgun (WGS) entry which is preliminary data.</text>
</comment>
<dbReference type="PANTHER" id="PTHR43800:SF1">
    <property type="entry name" value="PEPTIDYL-LYSINE N-ACETYLTRANSFERASE YJAB"/>
    <property type="match status" value="1"/>
</dbReference>
<evidence type="ECO:0000259" key="3">
    <source>
        <dbReference type="PROSITE" id="PS51186"/>
    </source>
</evidence>
<dbReference type="CDD" id="cd04301">
    <property type="entry name" value="NAT_SF"/>
    <property type="match status" value="1"/>
</dbReference>
<evidence type="ECO:0000256" key="2">
    <source>
        <dbReference type="ARBA" id="ARBA00023315"/>
    </source>
</evidence>
<sequence length="145" mass="16547">MKIQKVSQLTPEQLDQVMQIWLEGNLSAHDFVSPEYWHKNYDLVATLIQKATLILAIDDKIIVGFLGLMDHYIAGLFVREDVQSQGIGAQLVNAAKATIDPLTLDVYEKNDRAVKFYKKHGFDIVEKRKDKDTNENELVMKTLAK</sequence>
<evidence type="ECO:0000256" key="1">
    <source>
        <dbReference type="ARBA" id="ARBA00022679"/>
    </source>
</evidence>
<dbReference type="Pfam" id="PF13673">
    <property type="entry name" value="Acetyltransf_10"/>
    <property type="match status" value="1"/>
</dbReference>
<dbReference type="PANTHER" id="PTHR43800">
    <property type="entry name" value="PEPTIDYL-LYSINE N-ACETYLTRANSFERASE YJAB"/>
    <property type="match status" value="1"/>
</dbReference>
<name>A0A0R2K110_9LACO</name>
<keyword evidence="2" id="KW-0012">Acyltransferase</keyword>
<dbReference type="STRING" id="319653.SAMN04487973_10469"/>
<dbReference type="GeneID" id="76042886"/>
<evidence type="ECO:0000313" key="6">
    <source>
        <dbReference type="Proteomes" id="UP000051749"/>
    </source>
</evidence>
<evidence type="ECO:0000313" key="5">
    <source>
        <dbReference type="EMBL" id="SER30339.1"/>
    </source>
</evidence>
<reference evidence="4 6" key="1">
    <citation type="journal article" date="2015" name="Genome Announc.">
        <title>Expanding the biotechnology potential of lactobacilli through comparative genomics of 213 strains and associated genera.</title>
        <authorList>
            <person name="Sun Z."/>
            <person name="Harris H.M."/>
            <person name="McCann A."/>
            <person name="Guo C."/>
            <person name="Argimon S."/>
            <person name="Zhang W."/>
            <person name="Yang X."/>
            <person name="Jeffery I.B."/>
            <person name="Cooney J.C."/>
            <person name="Kagawa T.F."/>
            <person name="Liu W."/>
            <person name="Song Y."/>
            <person name="Salvetti E."/>
            <person name="Wrobel A."/>
            <person name="Rasinkangas P."/>
            <person name="Parkhill J."/>
            <person name="Rea M.C."/>
            <person name="O'Sullivan O."/>
            <person name="Ritari J."/>
            <person name="Douillard F.P."/>
            <person name="Paul Ross R."/>
            <person name="Yang R."/>
            <person name="Briner A.E."/>
            <person name="Felis G.E."/>
            <person name="de Vos W.M."/>
            <person name="Barrangou R."/>
            <person name="Klaenhammer T.R."/>
            <person name="Caufield P.W."/>
            <person name="Cui Y."/>
            <person name="Zhang H."/>
            <person name="O'Toole P.W."/>
        </authorList>
    </citation>
    <scope>NUCLEOTIDE SEQUENCE [LARGE SCALE GENOMIC DNA]</scope>
    <source>
        <strain evidence="4 6">DSM 22301</strain>
    </source>
</reference>
<gene>
    <name evidence="4" type="ORF">IV87_GL001305</name>
    <name evidence="5" type="ORF">SAMN04487973_10469</name>
</gene>
<dbReference type="PROSITE" id="PS51186">
    <property type="entry name" value="GNAT"/>
    <property type="match status" value="1"/>
</dbReference>
<dbReference type="EMBL" id="FOGK01000004">
    <property type="protein sequence ID" value="SER30339.1"/>
    <property type="molecule type" value="Genomic_DNA"/>
</dbReference>
<dbReference type="OrthoDB" id="9789605at2"/>
<accession>A0A0R2K110</accession>
<feature type="domain" description="N-acetyltransferase" evidence="3">
    <location>
        <begin position="4"/>
        <end position="145"/>
    </location>
</feature>
<dbReference type="RefSeq" id="WP_057805237.1">
    <property type="nucleotide sequence ID" value="NZ_BJYP01000010.1"/>
</dbReference>
<keyword evidence="7" id="KW-1185">Reference proteome</keyword>
<keyword evidence="1" id="KW-0808">Transferase</keyword>
<dbReference type="Proteomes" id="UP000182818">
    <property type="component" value="Unassembled WGS sequence"/>
</dbReference>
<evidence type="ECO:0000313" key="7">
    <source>
        <dbReference type="Proteomes" id="UP000182818"/>
    </source>
</evidence>
<organism evidence="4 6">
    <name type="scientific">Pediococcus ethanolidurans</name>
    <dbReference type="NCBI Taxonomy" id="319653"/>
    <lineage>
        <taxon>Bacteria</taxon>
        <taxon>Bacillati</taxon>
        <taxon>Bacillota</taxon>
        <taxon>Bacilli</taxon>
        <taxon>Lactobacillales</taxon>
        <taxon>Lactobacillaceae</taxon>
        <taxon>Pediococcus</taxon>
    </lineage>
</organism>
<dbReference type="AlphaFoldDB" id="A0A0R2K110"/>
<dbReference type="InterPro" id="IPR016181">
    <property type="entry name" value="Acyl_CoA_acyltransferase"/>
</dbReference>
<protein>
    <submittedName>
        <fullName evidence="5">Acetyltransferase</fullName>
    </submittedName>
</protein>